<dbReference type="InterPro" id="IPR027395">
    <property type="entry name" value="WH_DNA-bd_dom"/>
</dbReference>
<organism evidence="2 3">
    <name type="scientific">Streptomyces doebereineriae</name>
    <dbReference type="NCBI Taxonomy" id="3075528"/>
    <lineage>
        <taxon>Bacteria</taxon>
        <taxon>Bacillati</taxon>
        <taxon>Actinomycetota</taxon>
        <taxon>Actinomycetes</taxon>
        <taxon>Kitasatosporales</taxon>
        <taxon>Streptomycetaceae</taxon>
        <taxon>Streptomyces</taxon>
    </lineage>
</organism>
<accession>A0ABU2VH21</accession>
<comment type="caution">
    <text evidence="2">The sequence shown here is derived from an EMBL/GenBank/DDBJ whole genome shotgun (WGS) entry which is preliminary data.</text>
</comment>
<dbReference type="InterPro" id="IPR036390">
    <property type="entry name" value="WH_DNA-bd_sf"/>
</dbReference>
<dbReference type="SUPFAM" id="SSF46785">
    <property type="entry name" value="Winged helix' DNA-binding domain"/>
    <property type="match status" value="1"/>
</dbReference>
<dbReference type="Proteomes" id="UP001183824">
    <property type="component" value="Unassembled WGS sequence"/>
</dbReference>
<evidence type="ECO:0000259" key="1">
    <source>
        <dbReference type="Pfam" id="PF13601"/>
    </source>
</evidence>
<evidence type="ECO:0000313" key="3">
    <source>
        <dbReference type="Proteomes" id="UP001183824"/>
    </source>
</evidence>
<evidence type="ECO:0000313" key="2">
    <source>
        <dbReference type="EMBL" id="MDT0484603.1"/>
    </source>
</evidence>
<name>A0ABU2VH21_9ACTN</name>
<dbReference type="InterPro" id="IPR036388">
    <property type="entry name" value="WH-like_DNA-bd_sf"/>
</dbReference>
<dbReference type="PANTHER" id="PTHR37318">
    <property type="entry name" value="BSL7504 PROTEIN"/>
    <property type="match status" value="1"/>
</dbReference>
<proteinExistence type="predicted"/>
<dbReference type="RefSeq" id="WP_311717453.1">
    <property type="nucleotide sequence ID" value="NZ_JAVREZ010000012.1"/>
</dbReference>
<sequence>MSREEDAPAEVQQPPDVSAAVHLDDVVHQRTRLGLLVVLAEVHQADFTYLKTRPQLTDGNLGKQIEILARHDLVSVRKGYEGRRPRTWISISRAGKEALQQEVNALTALLSLDAQR</sequence>
<keyword evidence="3" id="KW-1185">Reference proteome</keyword>
<gene>
    <name evidence="2" type="ORF">RNB18_31205</name>
</gene>
<dbReference type="EMBL" id="JAVREZ010000012">
    <property type="protein sequence ID" value="MDT0484603.1"/>
    <property type="molecule type" value="Genomic_DNA"/>
</dbReference>
<feature type="domain" description="Winged helix DNA-binding" evidence="1">
    <location>
        <begin position="32"/>
        <end position="109"/>
    </location>
</feature>
<dbReference type="Gene3D" id="1.10.10.10">
    <property type="entry name" value="Winged helix-like DNA-binding domain superfamily/Winged helix DNA-binding domain"/>
    <property type="match status" value="1"/>
</dbReference>
<dbReference type="PANTHER" id="PTHR37318:SF1">
    <property type="entry name" value="BSL7504 PROTEIN"/>
    <property type="match status" value="1"/>
</dbReference>
<protein>
    <submittedName>
        <fullName evidence="2">Transcriptional regulator</fullName>
    </submittedName>
</protein>
<dbReference type="Pfam" id="PF13601">
    <property type="entry name" value="HTH_34"/>
    <property type="match status" value="1"/>
</dbReference>
<reference evidence="3" key="1">
    <citation type="submission" date="2023-07" db="EMBL/GenBank/DDBJ databases">
        <title>30 novel species of actinomycetes from the DSMZ collection.</title>
        <authorList>
            <person name="Nouioui I."/>
        </authorList>
    </citation>
    <scope>NUCLEOTIDE SEQUENCE [LARGE SCALE GENOMIC DNA]</scope>
    <source>
        <strain evidence="3">DSM 41640</strain>
    </source>
</reference>